<protein>
    <submittedName>
        <fullName evidence="1">Uncharacterized protein</fullName>
    </submittedName>
</protein>
<accession>A0A822Z8Q9</accession>
<dbReference type="AlphaFoldDB" id="A0A822Z8Q9"/>
<keyword evidence="2" id="KW-1185">Reference proteome</keyword>
<evidence type="ECO:0000313" key="2">
    <source>
        <dbReference type="Proteomes" id="UP000607653"/>
    </source>
</evidence>
<dbReference type="EMBL" id="DUZY01000005">
    <property type="protein sequence ID" value="DAD39845.1"/>
    <property type="molecule type" value="Genomic_DNA"/>
</dbReference>
<sequence>MAKHVHGCRAETDGFPSRIFHLLEERRRFCV</sequence>
<evidence type="ECO:0000313" key="1">
    <source>
        <dbReference type="EMBL" id="DAD39845.1"/>
    </source>
</evidence>
<comment type="caution">
    <text evidence="1">The sequence shown here is derived from an EMBL/GenBank/DDBJ whole genome shotgun (WGS) entry which is preliminary data.</text>
</comment>
<gene>
    <name evidence="1" type="ORF">HUJ06_014168</name>
</gene>
<dbReference type="Proteomes" id="UP000607653">
    <property type="component" value="Unassembled WGS sequence"/>
</dbReference>
<reference evidence="1 2" key="1">
    <citation type="journal article" date="2020" name="Mol. Biol. Evol.">
        <title>Distinct Expression and Methylation Patterns for Genes with Different Fates following a Single Whole-Genome Duplication in Flowering Plants.</title>
        <authorList>
            <person name="Shi T."/>
            <person name="Rahmani R.S."/>
            <person name="Gugger P.F."/>
            <person name="Wang M."/>
            <person name="Li H."/>
            <person name="Zhang Y."/>
            <person name="Li Z."/>
            <person name="Wang Q."/>
            <person name="Van de Peer Y."/>
            <person name="Marchal K."/>
            <person name="Chen J."/>
        </authorList>
    </citation>
    <scope>NUCLEOTIDE SEQUENCE [LARGE SCALE GENOMIC DNA]</scope>
    <source>
        <tissue evidence="1">Leaf</tissue>
    </source>
</reference>
<proteinExistence type="predicted"/>
<name>A0A822Z8Q9_NELNU</name>
<organism evidence="1 2">
    <name type="scientific">Nelumbo nucifera</name>
    <name type="common">Sacred lotus</name>
    <dbReference type="NCBI Taxonomy" id="4432"/>
    <lineage>
        <taxon>Eukaryota</taxon>
        <taxon>Viridiplantae</taxon>
        <taxon>Streptophyta</taxon>
        <taxon>Embryophyta</taxon>
        <taxon>Tracheophyta</taxon>
        <taxon>Spermatophyta</taxon>
        <taxon>Magnoliopsida</taxon>
        <taxon>Proteales</taxon>
        <taxon>Nelumbonaceae</taxon>
        <taxon>Nelumbo</taxon>
    </lineage>
</organism>